<dbReference type="SUPFAM" id="SSF103464">
    <property type="entry name" value="Oligosaccharyltransferase subunit ost4p"/>
    <property type="match status" value="1"/>
</dbReference>
<dbReference type="Pfam" id="PF10215">
    <property type="entry name" value="Ost4"/>
    <property type="match status" value="1"/>
</dbReference>
<name>A0AAN7AIM1_9PEZI</name>
<dbReference type="GO" id="GO:0018279">
    <property type="term" value="P:protein N-linked glycosylation via asparagine"/>
    <property type="evidence" value="ECO:0007669"/>
    <property type="project" value="TreeGrafter"/>
</dbReference>
<evidence type="ECO:0000256" key="5">
    <source>
        <dbReference type="ARBA" id="ARBA00022824"/>
    </source>
</evidence>
<dbReference type="GO" id="GO:0008250">
    <property type="term" value="C:oligosaccharyltransferase complex"/>
    <property type="evidence" value="ECO:0007669"/>
    <property type="project" value="TreeGrafter"/>
</dbReference>
<protein>
    <recommendedName>
        <fullName evidence="3">Dolichyl-diphosphooligosaccharide--protein glycosyltransferase subunit 4</fullName>
    </recommendedName>
</protein>
<keyword evidence="7 9" id="KW-1133">Transmembrane helix</keyword>
<dbReference type="PANTHER" id="PTHR48164">
    <property type="entry name" value="DOLICHYL-DIPHOSPHOOLIGOSACCHARIDE--PROTEIN GLYCOSYLTRANSFERASE SUBUNIT 4"/>
    <property type="match status" value="1"/>
</dbReference>
<evidence type="ECO:0000313" key="11">
    <source>
        <dbReference type="Proteomes" id="UP001302126"/>
    </source>
</evidence>
<comment type="caution">
    <text evidence="10">The sequence shown here is derived from an EMBL/GenBank/DDBJ whole genome shotgun (WGS) entry which is preliminary data.</text>
</comment>
<organism evidence="10 11">
    <name type="scientific">Podospora australis</name>
    <dbReference type="NCBI Taxonomy" id="1536484"/>
    <lineage>
        <taxon>Eukaryota</taxon>
        <taxon>Fungi</taxon>
        <taxon>Dikarya</taxon>
        <taxon>Ascomycota</taxon>
        <taxon>Pezizomycotina</taxon>
        <taxon>Sordariomycetes</taxon>
        <taxon>Sordariomycetidae</taxon>
        <taxon>Sordariales</taxon>
        <taxon>Podosporaceae</taxon>
        <taxon>Podospora</taxon>
    </lineage>
</organism>
<evidence type="ECO:0000256" key="6">
    <source>
        <dbReference type="ARBA" id="ARBA00022968"/>
    </source>
</evidence>
<gene>
    <name evidence="10" type="ORF">QBC35DRAFT_491799</name>
</gene>
<comment type="similarity">
    <text evidence="2">Belongs to the OST4 family.</text>
</comment>
<comment type="subcellular location">
    <subcellularLocation>
        <location evidence="1">Endoplasmic reticulum membrane</location>
        <topology evidence="1">Single-pass type III membrane protein</topology>
    </subcellularLocation>
</comment>
<keyword evidence="5" id="KW-0256">Endoplasmic reticulum</keyword>
<evidence type="ECO:0000256" key="1">
    <source>
        <dbReference type="ARBA" id="ARBA00004643"/>
    </source>
</evidence>
<evidence type="ECO:0000256" key="8">
    <source>
        <dbReference type="ARBA" id="ARBA00023136"/>
    </source>
</evidence>
<keyword evidence="8 9" id="KW-0472">Membrane</keyword>
<keyword evidence="11" id="KW-1185">Reference proteome</keyword>
<evidence type="ECO:0000256" key="9">
    <source>
        <dbReference type="SAM" id="Phobius"/>
    </source>
</evidence>
<evidence type="ECO:0000256" key="4">
    <source>
        <dbReference type="ARBA" id="ARBA00022692"/>
    </source>
</evidence>
<proteinExistence type="inferred from homology"/>
<evidence type="ECO:0000256" key="3">
    <source>
        <dbReference type="ARBA" id="ARBA00017662"/>
    </source>
</evidence>
<accession>A0AAN7AIM1</accession>
<dbReference type="InterPro" id="IPR018943">
    <property type="entry name" value="Oligosaccaryltransferase"/>
</dbReference>
<reference evidence="10" key="1">
    <citation type="journal article" date="2023" name="Mol. Phylogenet. Evol.">
        <title>Genome-scale phylogeny and comparative genomics of the fungal order Sordariales.</title>
        <authorList>
            <person name="Hensen N."/>
            <person name="Bonometti L."/>
            <person name="Westerberg I."/>
            <person name="Brannstrom I.O."/>
            <person name="Guillou S."/>
            <person name="Cros-Aarteil S."/>
            <person name="Calhoun S."/>
            <person name="Haridas S."/>
            <person name="Kuo A."/>
            <person name="Mondo S."/>
            <person name="Pangilinan J."/>
            <person name="Riley R."/>
            <person name="LaButti K."/>
            <person name="Andreopoulos B."/>
            <person name="Lipzen A."/>
            <person name="Chen C."/>
            <person name="Yan M."/>
            <person name="Daum C."/>
            <person name="Ng V."/>
            <person name="Clum A."/>
            <person name="Steindorff A."/>
            <person name="Ohm R.A."/>
            <person name="Martin F."/>
            <person name="Silar P."/>
            <person name="Natvig D.O."/>
            <person name="Lalanne C."/>
            <person name="Gautier V."/>
            <person name="Ament-Velasquez S.L."/>
            <person name="Kruys A."/>
            <person name="Hutchinson M.I."/>
            <person name="Powell A.J."/>
            <person name="Barry K."/>
            <person name="Miller A.N."/>
            <person name="Grigoriev I.V."/>
            <person name="Debuchy R."/>
            <person name="Gladieux P."/>
            <person name="Hiltunen Thoren M."/>
            <person name="Johannesson H."/>
        </authorList>
    </citation>
    <scope>NUCLEOTIDE SEQUENCE</scope>
    <source>
        <strain evidence="10">PSN309</strain>
    </source>
</reference>
<keyword evidence="4 9" id="KW-0812">Transmembrane</keyword>
<dbReference type="PANTHER" id="PTHR48164:SF1">
    <property type="entry name" value="DOLICHYL-DIPHOSPHOOLIGOSACCHARIDE--PROTEIN GLYCOSYLTRANSFERASE SUBUNIT 4"/>
    <property type="match status" value="1"/>
</dbReference>
<dbReference type="InterPro" id="IPR036330">
    <property type="entry name" value="Ost4p_sf"/>
</dbReference>
<evidence type="ECO:0000256" key="2">
    <source>
        <dbReference type="ARBA" id="ARBA00007685"/>
    </source>
</evidence>
<evidence type="ECO:0000313" key="10">
    <source>
        <dbReference type="EMBL" id="KAK4190026.1"/>
    </source>
</evidence>
<keyword evidence="6" id="KW-0735">Signal-anchor</keyword>
<reference evidence="10" key="2">
    <citation type="submission" date="2023-05" db="EMBL/GenBank/DDBJ databases">
        <authorList>
            <consortium name="Lawrence Berkeley National Laboratory"/>
            <person name="Steindorff A."/>
            <person name="Hensen N."/>
            <person name="Bonometti L."/>
            <person name="Westerberg I."/>
            <person name="Brannstrom I.O."/>
            <person name="Guillou S."/>
            <person name="Cros-Aarteil S."/>
            <person name="Calhoun S."/>
            <person name="Haridas S."/>
            <person name="Kuo A."/>
            <person name="Mondo S."/>
            <person name="Pangilinan J."/>
            <person name="Riley R."/>
            <person name="Labutti K."/>
            <person name="Andreopoulos B."/>
            <person name="Lipzen A."/>
            <person name="Chen C."/>
            <person name="Yanf M."/>
            <person name="Daum C."/>
            <person name="Ng V."/>
            <person name="Clum A."/>
            <person name="Ohm R."/>
            <person name="Martin F."/>
            <person name="Silar P."/>
            <person name="Natvig D."/>
            <person name="Lalanne C."/>
            <person name="Gautier V."/>
            <person name="Ament-Velasquez S.L."/>
            <person name="Kruys A."/>
            <person name="Hutchinson M.I."/>
            <person name="Powell A.J."/>
            <person name="Barry K."/>
            <person name="Miller A.N."/>
            <person name="Grigoriev I.V."/>
            <person name="Debuchy R."/>
            <person name="Gladieux P."/>
            <person name="Thoren M.H."/>
            <person name="Johannesson H."/>
        </authorList>
    </citation>
    <scope>NUCLEOTIDE SEQUENCE</scope>
    <source>
        <strain evidence="10">PSN309</strain>
    </source>
</reference>
<dbReference type="InterPro" id="IPR051307">
    <property type="entry name" value="OST4"/>
</dbReference>
<feature type="transmembrane region" description="Helical" evidence="9">
    <location>
        <begin position="7"/>
        <end position="28"/>
    </location>
</feature>
<dbReference type="Proteomes" id="UP001302126">
    <property type="component" value="Unassembled WGS sequence"/>
</dbReference>
<evidence type="ECO:0000256" key="7">
    <source>
        <dbReference type="ARBA" id="ARBA00022989"/>
    </source>
</evidence>
<dbReference type="EMBL" id="MU864370">
    <property type="protein sequence ID" value="KAK4190026.1"/>
    <property type="molecule type" value="Genomic_DNA"/>
</dbReference>
<sequence>MITDSQLYSLAILLGSAAMVLIVVYHFLEVNADDNKDAPLKEKVPVKATAQTTSATTKSR</sequence>
<dbReference type="AlphaFoldDB" id="A0AAN7AIM1"/>